<dbReference type="EMBL" id="AMEQ01000044">
    <property type="protein sequence ID" value="EKX99977.1"/>
    <property type="molecule type" value="Genomic_DNA"/>
</dbReference>
<organism evidence="1 2">
    <name type="scientific">Porphyromonas catoniae F0037</name>
    <dbReference type="NCBI Taxonomy" id="1127696"/>
    <lineage>
        <taxon>Bacteria</taxon>
        <taxon>Pseudomonadati</taxon>
        <taxon>Bacteroidota</taxon>
        <taxon>Bacteroidia</taxon>
        <taxon>Bacteroidales</taxon>
        <taxon>Porphyromonadaceae</taxon>
        <taxon>Porphyromonas</taxon>
    </lineage>
</organism>
<dbReference type="HOGENOM" id="CLU_3237499_0_0_10"/>
<dbReference type="AlphaFoldDB" id="L1N9B8"/>
<evidence type="ECO:0000313" key="1">
    <source>
        <dbReference type="EMBL" id="EKX99977.1"/>
    </source>
</evidence>
<gene>
    <name evidence="1" type="ORF">HMPREF9134_01886</name>
</gene>
<comment type="caution">
    <text evidence="1">The sequence shown here is derived from an EMBL/GenBank/DDBJ whole genome shotgun (WGS) entry which is preliminary data.</text>
</comment>
<sequence length="43" mass="4764">MIFPLIKPLHAIVASLNTAFYQSLNTTFEDTPSSVPVSSFLHE</sequence>
<dbReference type="Proteomes" id="UP000010408">
    <property type="component" value="Unassembled WGS sequence"/>
</dbReference>
<dbReference type="STRING" id="1127696.HMPREF9134_01886"/>
<proteinExistence type="predicted"/>
<name>L1N9B8_9PORP</name>
<protein>
    <submittedName>
        <fullName evidence="1">Uncharacterized protein</fullName>
    </submittedName>
</protein>
<evidence type="ECO:0000313" key="2">
    <source>
        <dbReference type="Proteomes" id="UP000010408"/>
    </source>
</evidence>
<accession>L1N9B8</accession>
<reference evidence="1 2" key="1">
    <citation type="submission" date="2012-05" db="EMBL/GenBank/DDBJ databases">
        <authorList>
            <person name="Weinstock G."/>
            <person name="Sodergren E."/>
            <person name="Lobos E.A."/>
            <person name="Fulton L."/>
            <person name="Fulton R."/>
            <person name="Courtney L."/>
            <person name="Fronick C."/>
            <person name="O'Laughlin M."/>
            <person name="Godfrey J."/>
            <person name="Wilson R.M."/>
            <person name="Miner T."/>
            <person name="Farmer C."/>
            <person name="Delehaunty K."/>
            <person name="Cordes M."/>
            <person name="Minx P."/>
            <person name="Tomlinson C."/>
            <person name="Chen J."/>
            <person name="Wollam A."/>
            <person name="Pepin K.H."/>
            <person name="Bhonagiri V."/>
            <person name="Zhang X."/>
            <person name="Suruliraj S."/>
            <person name="Warren W."/>
            <person name="Mitreva M."/>
            <person name="Mardis E.R."/>
            <person name="Wilson R.K."/>
        </authorList>
    </citation>
    <scope>NUCLEOTIDE SEQUENCE [LARGE SCALE GENOMIC DNA]</scope>
    <source>
        <strain evidence="1 2">F0037</strain>
    </source>
</reference>